<proteinExistence type="predicted"/>
<feature type="region of interest" description="Disordered" evidence="1">
    <location>
        <begin position="122"/>
        <end position="164"/>
    </location>
</feature>
<dbReference type="PANTHER" id="PTHR23150">
    <property type="entry name" value="SULFATASE MODIFYING FACTOR 1, 2"/>
    <property type="match status" value="1"/>
</dbReference>
<dbReference type="InterPro" id="IPR042095">
    <property type="entry name" value="SUMF_sf"/>
</dbReference>
<dbReference type="SUPFAM" id="SSF56436">
    <property type="entry name" value="C-type lectin-like"/>
    <property type="match status" value="1"/>
</dbReference>
<dbReference type="PANTHER" id="PTHR23150:SF19">
    <property type="entry name" value="FORMYLGLYCINE-GENERATING ENZYME"/>
    <property type="match status" value="1"/>
</dbReference>
<feature type="compositionally biased region" description="Polar residues" evidence="1">
    <location>
        <begin position="124"/>
        <end position="135"/>
    </location>
</feature>
<evidence type="ECO:0000313" key="3">
    <source>
        <dbReference type="EMBL" id="BBJ03223.1"/>
    </source>
</evidence>
<protein>
    <recommendedName>
        <fullName evidence="2">Sulfatase-modifying factor enzyme-like domain-containing protein</fullName>
    </recommendedName>
</protein>
<evidence type="ECO:0000259" key="2">
    <source>
        <dbReference type="Pfam" id="PF03781"/>
    </source>
</evidence>
<name>A0A455WAB3_MARNT</name>
<dbReference type="GO" id="GO:0120147">
    <property type="term" value="F:formylglycine-generating oxidase activity"/>
    <property type="evidence" value="ECO:0007669"/>
    <property type="project" value="TreeGrafter"/>
</dbReference>
<dbReference type="InterPro" id="IPR051043">
    <property type="entry name" value="Sulfatase_Mod_Factor_Kinase"/>
</dbReference>
<dbReference type="InterPro" id="IPR005532">
    <property type="entry name" value="SUMF_dom"/>
</dbReference>
<dbReference type="Gene3D" id="3.90.1580.10">
    <property type="entry name" value="paralog of FGE (formylglycine-generating enzyme)"/>
    <property type="match status" value="1"/>
</dbReference>
<feature type="domain" description="Sulfatase-modifying factor enzyme-like" evidence="2">
    <location>
        <begin position="6"/>
        <end position="255"/>
    </location>
</feature>
<reference evidence="3" key="1">
    <citation type="submission" date="2019-03" db="EMBL/GenBank/DDBJ databases">
        <title>Whole genome analysis of nitrate-reducing bacteria Marinobacter hydrocarbonoclasticus YB03.</title>
        <authorList>
            <person name="Azam A.H."/>
            <person name="Yuk S.R."/>
            <person name="Kamarisima K."/>
            <person name="Miyanaga K."/>
            <person name="Tanji Y."/>
        </authorList>
    </citation>
    <scope>NUCLEOTIDE SEQUENCE</scope>
    <source>
        <strain evidence="3">YB03</strain>
    </source>
</reference>
<dbReference type="EMBL" id="AP019537">
    <property type="protein sequence ID" value="BBJ03223.1"/>
    <property type="molecule type" value="Genomic_DNA"/>
</dbReference>
<sequence length="257" mass="28686">MVHRQMEAMVFVEGGAFMMGNPGGWAMGADTIPAHEVVLDDFHIQKYEVTQADFETFLAASGHNIEANRYEVNKERYPERFSDDLPAAVSWLDAKAFCRWLGEQSGRLVDLPTEAQWEYAARSRGQTVRHATNNGAIEPGRNINRANDPAISSHKSNHRIPEPPGQYPPNPLGLYDMSGNVSEWVNDYYQPDYYQYSEIVNPKGPETGEHSSFFDAPRRVMRGANFEGPIINSSAVVRLKAAQSAAPLYGGFRCADN</sequence>
<dbReference type="AlphaFoldDB" id="A0A455WAB3"/>
<evidence type="ECO:0000256" key="1">
    <source>
        <dbReference type="SAM" id="MobiDB-lite"/>
    </source>
</evidence>
<accession>A0A455WAB3</accession>
<gene>
    <name evidence="3" type="ORF">YBY_10710</name>
</gene>
<dbReference type="Pfam" id="PF03781">
    <property type="entry name" value="FGE-sulfatase"/>
    <property type="match status" value="1"/>
</dbReference>
<organism evidence="3">
    <name type="scientific">Marinobacter nauticus</name>
    <name type="common">Marinobacter hydrocarbonoclasticus</name>
    <name type="synonym">Marinobacter aquaeolei</name>
    <dbReference type="NCBI Taxonomy" id="2743"/>
    <lineage>
        <taxon>Bacteria</taxon>
        <taxon>Pseudomonadati</taxon>
        <taxon>Pseudomonadota</taxon>
        <taxon>Gammaproteobacteria</taxon>
        <taxon>Pseudomonadales</taxon>
        <taxon>Marinobacteraceae</taxon>
        <taxon>Marinobacter</taxon>
    </lineage>
</organism>
<dbReference type="InterPro" id="IPR016187">
    <property type="entry name" value="CTDL_fold"/>
</dbReference>